<feature type="repeat" description="TPR" evidence="3">
    <location>
        <begin position="1056"/>
        <end position="1089"/>
    </location>
</feature>
<name>A0AAU9WYS8_9CNID</name>
<dbReference type="EMBL" id="CALNXJ010000025">
    <property type="protein sequence ID" value="CAH3130946.1"/>
    <property type="molecule type" value="Genomic_DNA"/>
</dbReference>
<keyword evidence="6" id="KW-1185">Reference proteome</keyword>
<sequence>MEYSKEQLNYYRICYVVTNVLTDGLRIIFKQEWDNRYGATTSGEWKDEPRNGVDFKSKESAQKRKRNARLLTTMIGGNRAEWDCTMLFYAILYSDCIHSLSPVVRSNVDALRKFRNEDFAHMLKGNLLDLQFQNIIGKVDNVFQALSLSTMKIQEIKNQTSFPTEELKDVLKMVDDLKQELQEKERERQVLKDQLNNDISPFCVLPSKPSHDVTSRDREVAEIMQLLRELKTANKDRLSYLYISGNPGSGKSQLAGLVTERFYREIKDLPDGTSFVMTINGESPDTVLQSYVAFSRRLKCPEYAVTTTLHSEDLTTNEKITNLRALIGTKIGLYTSWLLVVDNVASLSHVHVHLPEAENEMWARGQLLITTQDSGSIPQASSFNKHISISNGMNIDDVSCLLEKLSGITDKEMEIKVAQALDYQPLPLASAATYVREVRQTSNFGWKDYLAKLETGQRNAMETFLAEVNPSYAKSMTTATTLAVETAMESNKIMHHAFNFLSLCAPQPLSLNIIEDFITSVDKEIQDKEMIRLKIQRCSLLMFERDETDVYIRVHQVVHNSIKTVAAAHSNDKHNEVVSGVIGSFSRFVEKCPSRDNDEFFALINSRHVTHLINLARELERYFSKKVISQLDQSGFLIKNHAMDLHRMSVFCYMHCEYETSRRFIDMVDEHDPGLDIAAVYGHVGNVHEKLGDLSQAKDYQDRTLAIRLKTLGPDHVDVANSYNNLGIVHKKLGDLSQAKDYHDLALAIHLKKLGPDHVEVASSYNSLGIVHKKLGDLSQAKDYHDRALAIRLKKLGPDHVDVPISYNSLGIVHKKLGDLSQAKDYHDRALAIRLKKLGPDHVEVASSYNSLGIVHKKLGDLSQAKDYHDRALAIRLKKLGPDHIQIANSYNSLGIVHGKLGDLSQAKDYHDRALAIRLKKLGPDHVAVANSYNGLGIVHGKLGDLSQAKDYHDCALAIRLKKVGPDHVDVANSYNCLGIVHEKLGDLSQAKDYHDRALAIRLKKLGPDHVDVASSYNSLGIVHGKLGDLSQAKDYHDRALAIRLKKLGPEHVEVASSYNSLGIVHKKLGDLSQAKDYHDRALAIRLKKFGTDHVDVADSYNSLGIVHKKLGDLSQAKDYHDCALAILLKKLGPDHVHVASSYNSLGIVHDELGDLSQAKDYHDRALAILLKKLGPDHVDLGPDHVHVASYYNSLGIVHKKLGDLSQAKDYHD</sequence>
<feature type="repeat" description="TPR" evidence="3">
    <location>
        <begin position="846"/>
        <end position="879"/>
    </location>
</feature>
<dbReference type="Pfam" id="PF13181">
    <property type="entry name" value="TPR_8"/>
    <property type="match status" value="1"/>
</dbReference>
<feature type="repeat" description="TPR" evidence="3">
    <location>
        <begin position="720"/>
        <end position="753"/>
    </location>
</feature>
<evidence type="ECO:0000256" key="2">
    <source>
        <dbReference type="ARBA" id="ARBA00022803"/>
    </source>
</evidence>
<accession>A0AAU9WYS8</accession>
<evidence type="ECO:0000256" key="1">
    <source>
        <dbReference type="ARBA" id="ARBA00022737"/>
    </source>
</evidence>
<feature type="repeat" description="TPR" evidence="3">
    <location>
        <begin position="888"/>
        <end position="921"/>
    </location>
</feature>
<comment type="caution">
    <text evidence="5">The sequence shown here is derived from an EMBL/GenBank/DDBJ whole genome shotgun (WGS) entry which is preliminary data.</text>
</comment>
<proteinExistence type="predicted"/>
<dbReference type="PROSITE" id="PS50005">
    <property type="entry name" value="TPR"/>
    <property type="match status" value="9"/>
</dbReference>
<organism evidence="5 6">
    <name type="scientific">Pocillopora meandrina</name>
    <dbReference type="NCBI Taxonomy" id="46732"/>
    <lineage>
        <taxon>Eukaryota</taxon>
        <taxon>Metazoa</taxon>
        <taxon>Cnidaria</taxon>
        <taxon>Anthozoa</taxon>
        <taxon>Hexacorallia</taxon>
        <taxon>Scleractinia</taxon>
        <taxon>Astrocoeniina</taxon>
        <taxon>Pocilloporidae</taxon>
        <taxon>Pocillopora</taxon>
    </lineage>
</organism>
<dbReference type="InterPro" id="IPR011990">
    <property type="entry name" value="TPR-like_helical_dom_sf"/>
</dbReference>
<protein>
    <recommendedName>
        <fullName evidence="7">Nephrocystin-3</fullName>
    </recommendedName>
</protein>
<feature type="coiled-coil region" evidence="4">
    <location>
        <begin position="164"/>
        <end position="236"/>
    </location>
</feature>
<feature type="non-terminal residue" evidence="5">
    <location>
        <position position="1213"/>
    </location>
</feature>
<evidence type="ECO:0008006" key="7">
    <source>
        <dbReference type="Google" id="ProtNLM"/>
    </source>
</evidence>
<dbReference type="InterPro" id="IPR027417">
    <property type="entry name" value="P-loop_NTPase"/>
</dbReference>
<dbReference type="Gene3D" id="1.25.40.10">
    <property type="entry name" value="Tetratricopeptide repeat domain"/>
    <property type="match status" value="5"/>
</dbReference>
<dbReference type="PANTHER" id="PTHR45641:SF1">
    <property type="entry name" value="AAA+ ATPASE DOMAIN-CONTAINING PROTEIN"/>
    <property type="match status" value="1"/>
</dbReference>
<keyword evidence="1" id="KW-0677">Repeat</keyword>
<feature type="repeat" description="TPR" evidence="3">
    <location>
        <begin position="1140"/>
        <end position="1173"/>
    </location>
</feature>
<keyword evidence="2 3" id="KW-0802">TPR repeat</keyword>
<evidence type="ECO:0000313" key="6">
    <source>
        <dbReference type="Proteomes" id="UP001159428"/>
    </source>
</evidence>
<dbReference type="Proteomes" id="UP001159428">
    <property type="component" value="Unassembled WGS sequence"/>
</dbReference>
<feature type="repeat" description="TPR" evidence="3">
    <location>
        <begin position="1014"/>
        <end position="1047"/>
    </location>
</feature>
<reference evidence="5 6" key="1">
    <citation type="submission" date="2022-05" db="EMBL/GenBank/DDBJ databases">
        <authorList>
            <consortium name="Genoscope - CEA"/>
            <person name="William W."/>
        </authorList>
    </citation>
    <scope>NUCLEOTIDE SEQUENCE [LARGE SCALE GENOMIC DNA]</scope>
</reference>
<dbReference type="PRINTS" id="PR00381">
    <property type="entry name" value="KINESINLIGHT"/>
</dbReference>
<evidence type="ECO:0000256" key="4">
    <source>
        <dbReference type="SAM" id="Coils"/>
    </source>
</evidence>
<feature type="repeat" description="TPR" evidence="3">
    <location>
        <begin position="804"/>
        <end position="837"/>
    </location>
</feature>
<evidence type="ECO:0000313" key="5">
    <source>
        <dbReference type="EMBL" id="CAH3130946.1"/>
    </source>
</evidence>
<dbReference type="AlphaFoldDB" id="A0AAU9WYS8"/>
<dbReference type="SUPFAM" id="SSF52540">
    <property type="entry name" value="P-loop containing nucleoside triphosphate hydrolases"/>
    <property type="match status" value="1"/>
</dbReference>
<keyword evidence="4" id="KW-0175">Coiled coil</keyword>
<dbReference type="PANTHER" id="PTHR45641">
    <property type="entry name" value="TETRATRICOPEPTIDE REPEAT PROTEIN (AFU_ORTHOLOGUE AFUA_6G03870)"/>
    <property type="match status" value="1"/>
</dbReference>
<gene>
    <name evidence="5" type="ORF">PMEA_00014416</name>
</gene>
<dbReference type="InterPro" id="IPR019734">
    <property type="entry name" value="TPR_rpt"/>
</dbReference>
<dbReference type="SMART" id="SM00028">
    <property type="entry name" value="TPR"/>
    <property type="match status" value="12"/>
</dbReference>
<feature type="repeat" description="TPR" evidence="3">
    <location>
        <begin position="762"/>
        <end position="795"/>
    </location>
</feature>
<dbReference type="SUPFAM" id="SSF48452">
    <property type="entry name" value="TPR-like"/>
    <property type="match status" value="2"/>
</dbReference>
<dbReference type="Pfam" id="PF13424">
    <property type="entry name" value="TPR_12"/>
    <property type="match status" value="5"/>
</dbReference>
<dbReference type="Gene3D" id="3.40.50.300">
    <property type="entry name" value="P-loop containing nucleotide triphosphate hydrolases"/>
    <property type="match status" value="1"/>
</dbReference>
<evidence type="ECO:0000256" key="3">
    <source>
        <dbReference type="PROSITE-ProRule" id="PRU00339"/>
    </source>
</evidence>
<feature type="repeat" description="TPR" evidence="3">
    <location>
        <begin position="972"/>
        <end position="1005"/>
    </location>
</feature>